<dbReference type="GO" id="GO:0003677">
    <property type="term" value="F:DNA binding"/>
    <property type="evidence" value="ECO:0007669"/>
    <property type="project" value="InterPro"/>
</dbReference>
<dbReference type="SUPFAM" id="SSF53335">
    <property type="entry name" value="S-adenosyl-L-methionine-dependent methyltransferases"/>
    <property type="match status" value="1"/>
</dbReference>
<dbReference type="Proteomes" id="UP000469430">
    <property type="component" value="Unassembled WGS sequence"/>
</dbReference>
<dbReference type="InterPro" id="IPR002052">
    <property type="entry name" value="DNA_methylase_N6_adenine_CS"/>
</dbReference>
<dbReference type="GO" id="GO:0008170">
    <property type="term" value="F:N-methyltransferase activity"/>
    <property type="evidence" value="ECO:0007669"/>
    <property type="project" value="InterPro"/>
</dbReference>
<evidence type="ECO:0000313" key="8">
    <source>
        <dbReference type="EMBL" id="MXP00561.1"/>
    </source>
</evidence>
<evidence type="ECO:0000256" key="1">
    <source>
        <dbReference type="ARBA" id="ARBA00006594"/>
    </source>
</evidence>
<keyword evidence="3 8" id="KW-0489">Methyltransferase</keyword>
<reference evidence="8 9" key="1">
    <citation type="submission" date="2019-12" db="EMBL/GenBank/DDBJ databases">
        <title>Genomic-based taxomic classification of the family Erythrobacteraceae.</title>
        <authorList>
            <person name="Xu L."/>
        </authorList>
    </citation>
    <scope>NUCLEOTIDE SEQUENCE [LARGE SCALE GENOMIC DNA]</scope>
    <source>
        <strain evidence="8 9">S36</strain>
    </source>
</reference>
<dbReference type="PANTHER" id="PTHR33841:SF1">
    <property type="entry name" value="DNA METHYLTRANSFERASE A"/>
    <property type="match status" value="1"/>
</dbReference>
<evidence type="ECO:0000256" key="5">
    <source>
        <dbReference type="ARBA" id="ARBA00022747"/>
    </source>
</evidence>
<dbReference type="Gene3D" id="3.40.50.150">
    <property type="entry name" value="Vaccinia Virus protein VP39"/>
    <property type="match status" value="1"/>
</dbReference>
<keyword evidence="4" id="KW-0808">Transferase</keyword>
<dbReference type="AlphaFoldDB" id="A0A6I4TZ26"/>
<evidence type="ECO:0000259" key="7">
    <source>
        <dbReference type="Pfam" id="PF02384"/>
    </source>
</evidence>
<evidence type="ECO:0000256" key="4">
    <source>
        <dbReference type="ARBA" id="ARBA00022679"/>
    </source>
</evidence>
<gene>
    <name evidence="8" type="ORF">GRI97_16340</name>
</gene>
<comment type="caution">
    <text evidence="8">The sequence shown here is derived from an EMBL/GenBank/DDBJ whole genome shotgun (WGS) entry which is preliminary data.</text>
</comment>
<evidence type="ECO:0000256" key="3">
    <source>
        <dbReference type="ARBA" id="ARBA00022603"/>
    </source>
</evidence>
<dbReference type="GO" id="GO:0009007">
    <property type="term" value="F:site-specific DNA-methyltransferase (adenine-specific) activity"/>
    <property type="evidence" value="ECO:0007669"/>
    <property type="project" value="UniProtKB-EC"/>
</dbReference>
<dbReference type="EC" id="2.1.1.72" evidence="2"/>
<comment type="catalytic activity">
    <reaction evidence="6">
        <text>a 2'-deoxyadenosine in DNA + S-adenosyl-L-methionine = an N(6)-methyl-2'-deoxyadenosine in DNA + S-adenosyl-L-homocysteine + H(+)</text>
        <dbReference type="Rhea" id="RHEA:15197"/>
        <dbReference type="Rhea" id="RHEA-COMP:12418"/>
        <dbReference type="Rhea" id="RHEA-COMP:12419"/>
        <dbReference type="ChEBI" id="CHEBI:15378"/>
        <dbReference type="ChEBI" id="CHEBI:57856"/>
        <dbReference type="ChEBI" id="CHEBI:59789"/>
        <dbReference type="ChEBI" id="CHEBI:90615"/>
        <dbReference type="ChEBI" id="CHEBI:90616"/>
        <dbReference type="EC" id="2.1.1.72"/>
    </reaction>
</comment>
<sequence length="1002" mass="110048">MIDWGDMLQHYGGDPKGLHLLGADAPDLLPYATLMNARRSGSETLDVVGAVYEWQEAPLIFLVDSHLITSEQQLQRLRRLLAMRGDAPYLGVIAPGRLDVYPIALDSKRPRQVQVRDGLIDIADSDLLPQLANIRPMAARAPQTWISDVVLRLLTRAIDELIATSQVDGDDAISLVGRALFTRFLGDRNLLPCDFASVPESNALFDDAKHASETSAWLDATFNGDLLPLSDGILDRLDDRGFKVLGDIMRRAPGGQLPLEWAEQWDNLDFAHIPVGVLSQAYEQHLRNHQSARQRREGGFYTPRPIADLLVRASLRALDRENGSANTRVLDPAAGAGVFLLTAFRELVAAHWRATGKRPDTAKLREILYHQITGFDINEAALRFAALGLYLLSIELDPEPEPVDKLRFDDLRGVVLHRLVADQSAKGGKLGSLGPEVGAEHAGQYDLVVGNPPWASGTKLPDWSLVTGEVERIASVRAGHRVAPPIPNEVLDLPFVWRAMDWVRPGGQIALALHARLLFQQGDGMAEARLAIFRALDVTSVINGSELRQTRVWPEIDAPFCLLLATNRVPGPGAGFRLISPRLEPSLNAAGTMRIDAHAAEIIASEDLARTPELLKILFRGSKADLGLIERIRARSLPTLAKLWSETVGGSPDGYLTGAGNGYQTLKPSSRTRKTGDGLPGAPADYLYGLPDVTAASLDDLLIATDRLLPFQHRRIHDPRDPALFAGPIVLVHQSPPASSNRLRVGIAANAVAYNESFYGYSSGTLGTSQVLVKFVALILGSRFALWFALVTSGKFGFERDVVEKAALNRLPLPDLREFGDEQSAQICALFDKLAAGVISWEVVDHWVAELYGLSESDLQVIADTMQYNAPFSKAKLAAQSPPQDLIAFCAQVERELSPWTKRFCRPITATPISRRTGSPWCGIVLSHEEQSPAADLPHQWEELLRLADTSAATEMIVHASPGRLFVARLAQQRYWTTTQARLLAQHIIWDELEFLAERHSG</sequence>
<dbReference type="Pfam" id="PF02384">
    <property type="entry name" value="N6_Mtase"/>
    <property type="match status" value="1"/>
</dbReference>
<name>A0A6I4TZ26_9SPHN</name>
<dbReference type="InterPro" id="IPR029063">
    <property type="entry name" value="SAM-dependent_MTases_sf"/>
</dbReference>
<dbReference type="GO" id="GO:0009307">
    <property type="term" value="P:DNA restriction-modification system"/>
    <property type="evidence" value="ECO:0007669"/>
    <property type="project" value="UniProtKB-KW"/>
</dbReference>
<protein>
    <recommendedName>
        <fullName evidence="2">site-specific DNA-methyltransferase (adenine-specific)</fullName>
        <ecNumber evidence="2">2.1.1.72</ecNumber>
    </recommendedName>
</protein>
<organism evidence="8 9">
    <name type="scientific">Croceibacterium xixiisoli</name>
    <dbReference type="NCBI Taxonomy" id="1476466"/>
    <lineage>
        <taxon>Bacteria</taxon>
        <taxon>Pseudomonadati</taxon>
        <taxon>Pseudomonadota</taxon>
        <taxon>Alphaproteobacteria</taxon>
        <taxon>Sphingomonadales</taxon>
        <taxon>Erythrobacteraceae</taxon>
        <taxon>Croceibacterium</taxon>
    </lineage>
</organism>
<accession>A0A6I4TZ26</accession>
<dbReference type="EMBL" id="WTYJ01000004">
    <property type="protein sequence ID" value="MXP00561.1"/>
    <property type="molecule type" value="Genomic_DNA"/>
</dbReference>
<feature type="domain" description="DNA methylase adenine-specific" evidence="7">
    <location>
        <begin position="277"/>
        <end position="542"/>
    </location>
</feature>
<keyword evidence="5" id="KW-0680">Restriction system</keyword>
<dbReference type="GO" id="GO:0032259">
    <property type="term" value="P:methylation"/>
    <property type="evidence" value="ECO:0007669"/>
    <property type="project" value="UniProtKB-KW"/>
</dbReference>
<keyword evidence="9" id="KW-1185">Reference proteome</keyword>
<dbReference type="InterPro" id="IPR003356">
    <property type="entry name" value="DNA_methylase_A-5"/>
</dbReference>
<dbReference type="RefSeq" id="WP_161392297.1">
    <property type="nucleotide sequence ID" value="NZ_JBHSCP010000003.1"/>
</dbReference>
<dbReference type="OrthoDB" id="9806213at2"/>
<proteinExistence type="inferred from homology"/>
<evidence type="ECO:0000256" key="6">
    <source>
        <dbReference type="ARBA" id="ARBA00047942"/>
    </source>
</evidence>
<dbReference type="PANTHER" id="PTHR33841">
    <property type="entry name" value="DNA METHYLTRANSFERASE YEEA-RELATED"/>
    <property type="match status" value="1"/>
</dbReference>
<dbReference type="PROSITE" id="PS00092">
    <property type="entry name" value="N6_MTASE"/>
    <property type="match status" value="1"/>
</dbReference>
<comment type="similarity">
    <text evidence="1">Belongs to the N(4)/N(6)-methyltransferase family.</text>
</comment>
<dbReference type="PRINTS" id="PR00507">
    <property type="entry name" value="N12N6MTFRASE"/>
</dbReference>
<dbReference type="InterPro" id="IPR050953">
    <property type="entry name" value="N4_N6_ade-DNA_methylase"/>
</dbReference>
<evidence type="ECO:0000313" key="9">
    <source>
        <dbReference type="Proteomes" id="UP000469430"/>
    </source>
</evidence>
<evidence type="ECO:0000256" key="2">
    <source>
        <dbReference type="ARBA" id="ARBA00011900"/>
    </source>
</evidence>